<organism evidence="1 2">
    <name type="scientific">Pseudanabaena frigida</name>
    <dbReference type="NCBI Taxonomy" id="945775"/>
    <lineage>
        <taxon>Bacteria</taxon>
        <taxon>Bacillati</taxon>
        <taxon>Cyanobacteriota</taxon>
        <taxon>Cyanophyceae</taxon>
        <taxon>Pseudanabaenales</taxon>
        <taxon>Pseudanabaenaceae</taxon>
        <taxon>Pseudanabaena</taxon>
    </lineage>
</organism>
<dbReference type="InterPro" id="IPR035093">
    <property type="entry name" value="RelE/ParE_toxin_dom_sf"/>
</dbReference>
<protein>
    <submittedName>
        <fullName evidence="1">Plasmid stabilization protein</fullName>
    </submittedName>
</protein>
<dbReference type="Proteomes" id="UP000249467">
    <property type="component" value="Unassembled WGS sequence"/>
</dbReference>
<dbReference type="EMBL" id="QBML01000023">
    <property type="protein sequence ID" value="PZO38481.1"/>
    <property type="molecule type" value="Genomic_DNA"/>
</dbReference>
<evidence type="ECO:0000313" key="1">
    <source>
        <dbReference type="EMBL" id="PZO38481.1"/>
    </source>
</evidence>
<evidence type="ECO:0000313" key="2">
    <source>
        <dbReference type="Proteomes" id="UP000249467"/>
    </source>
</evidence>
<name>A0A2W4XSQ2_9CYAN</name>
<proteinExistence type="predicted"/>
<dbReference type="Gene3D" id="3.30.2310.20">
    <property type="entry name" value="RelE-like"/>
    <property type="match status" value="1"/>
</dbReference>
<gene>
    <name evidence="1" type="ORF">DCF19_16285</name>
</gene>
<dbReference type="SUPFAM" id="SSF143011">
    <property type="entry name" value="RelE-like"/>
    <property type="match status" value="1"/>
</dbReference>
<reference evidence="1 2" key="1">
    <citation type="submission" date="2018-04" db="EMBL/GenBank/DDBJ databases">
        <authorList>
            <person name="Go L.Y."/>
            <person name="Mitchell J.A."/>
        </authorList>
    </citation>
    <scope>NUCLEOTIDE SEQUENCE [LARGE SCALE GENOMIC DNA]</scope>
    <source>
        <strain evidence="1">ULC066bin1</strain>
    </source>
</reference>
<accession>A0A2W4XSQ2</accession>
<dbReference type="AlphaFoldDB" id="A0A2W4XSQ2"/>
<sequence>MKFVLLRSNAFVRSARKLLKKHPETASSIQGTLEPLSLDPFHPRLRTHKLKGELQESWACSGGYDLRIIFKFVEHEESQAILLESIGTHDEVY</sequence>
<comment type="caution">
    <text evidence="1">The sequence shown here is derived from an EMBL/GenBank/DDBJ whole genome shotgun (WGS) entry which is preliminary data.</text>
</comment>
<reference evidence="1 2" key="2">
    <citation type="submission" date="2018-06" db="EMBL/GenBank/DDBJ databases">
        <title>Metagenomic assembly of (sub)arctic Cyanobacteria and their associated microbiome from non-axenic cultures.</title>
        <authorList>
            <person name="Baurain D."/>
        </authorList>
    </citation>
    <scope>NUCLEOTIDE SEQUENCE [LARGE SCALE GENOMIC DNA]</scope>
    <source>
        <strain evidence="1">ULC066bin1</strain>
    </source>
</reference>